<dbReference type="Gene3D" id="2.60.40.3140">
    <property type="match status" value="1"/>
</dbReference>
<dbReference type="EMBL" id="JASHID010000026">
    <property type="protein sequence ID" value="MDI9867219.1"/>
    <property type="molecule type" value="Genomic_DNA"/>
</dbReference>
<dbReference type="Gene3D" id="3.10.620.30">
    <property type="match status" value="1"/>
</dbReference>
<dbReference type="Proteomes" id="UP001236569">
    <property type="component" value="Unassembled WGS sequence"/>
</dbReference>
<dbReference type="Pfam" id="PF12969">
    <property type="entry name" value="DUF3857"/>
    <property type="match status" value="1"/>
</dbReference>
<feature type="domain" description="DUF3857" evidence="1">
    <location>
        <begin position="75"/>
        <end position="230"/>
    </location>
</feature>
<sequence>MKKLLLLIILLFQINVIKAQSFTHLPSFRPVTLADLQSNKYDKDSSAEAYYMQNFGHTWVYDELNHYEIAYQVFVRIKILKPSAFKLATYERFFAKENRQLIDRIKDIKGKTYNLVSGQIEEIELTSKDIFKSKIDSETEKLSFVLPKVQVGSIIEYSYVVHSPIPFNPEDWLFQNEFPTEVSEYFFEYPKNFSYRAIEQATEGKFDVDTCLVSKRMVSCHWIMRDIPAIRKEEFAASTDDYVRKLHFELIEYIMPGMSDSKKLAFDWPSFDNYLLESKLFGKSIVSVEAAQPILNRFLAKKLDTLTLAKEVYHYIRDNFRHLSGYELIPDNTITKVFDQKAGTGTELNLLLISLLRQVGIDAYPLIINTRGNGRPWKEFPAFKRFDYTLVYAQIQGKSIFLDASNRFLKWEMLPRYCMVSEGRLIKQDDCKWIPITSPAKAVTLVNIQVNFAQNTGEIDTEIDYSGNDYQSAIFRIEYLLLGKEKYIEALKKRADVIEKPVVSLSGLDSTNTESQASIRLKGIVSEAYHESDKFLYLKALPVEGIKEHPLPNPMRNFPVDFTYPQEKIITCRINIPDNYKIIELPKSVRASLPNDGGRFVFTVQAQNEGKTIIVSSQLQFKKAIYEVEAYQSVRQIFDLVLGKHREQIVLQKQ</sequence>
<evidence type="ECO:0000313" key="2">
    <source>
        <dbReference type="EMBL" id="MDI9867219.1"/>
    </source>
</evidence>
<evidence type="ECO:0000313" key="3">
    <source>
        <dbReference type="Proteomes" id="UP001236569"/>
    </source>
</evidence>
<dbReference type="SUPFAM" id="SSF54001">
    <property type="entry name" value="Cysteine proteinases"/>
    <property type="match status" value="1"/>
</dbReference>
<proteinExistence type="predicted"/>
<dbReference type="Gene3D" id="2.60.120.1130">
    <property type="match status" value="1"/>
</dbReference>
<protein>
    <submittedName>
        <fullName evidence="2">DUF3857 domain-containing protein</fullName>
    </submittedName>
</protein>
<dbReference type="InterPro" id="IPR038765">
    <property type="entry name" value="Papain-like_cys_pep_sf"/>
</dbReference>
<comment type="caution">
    <text evidence="2">The sequence shown here is derived from an EMBL/GenBank/DDBJ whole genome shotgun (WGS) entry which is preliminary data.</text>
</comment>
<name>A0ABT6YUV3_9BACT</name>
<reference evidence="2 3" key="1">
    <citation type="submission" date="2023-05" db="EMBL/GenBank/DDBJ databases">
        <title>Novel species of genus Flectobacillus isolated from stream in China.</title>
        <authorList>
            <person name="Lu H."/>
        </authorList>
    </citation>
    <scope>NUCLEOTIDE SEQUENCE [LARGE SCALE GENOMIC DNA]</scope>
    <source>
        <strain evidence="2 3">DC10W</strain>
    </source>
</reference>
<dbReference type="InterPro" id="IPR024618">
    <property type="entry name" value="DUF3857"/>
</dbReference>
<evidence type="ECO:0000259" key="1">
    <source>
        <dbReference type="Pfam" id="PF12969"/>
    </source>
</evidence>
<accession>A0ABT6YUV3</accession>
<gene>
    <name evidence="2" type="ORF">QM480_22955</name>
</gene>
<organism evidence="2 3">
    <name type="scientific">Flectobacillus longus</name>
    <dbReference type="NCBI Taxonomy" id="2984207"/>
    <lineage>
        <taxon>Bacteria</taxon>
        <taxon>Pseudomonadati</taxon>
        <taxon>Bacteroidota</taxon>
        <taxon>Cytophagia</taxon>
        <taxon>Cytophagales</taxon>
        <taxon>Flectobacillaceae</taxon>
        <taxon>Flectobacillus</taxon>
    </lineage>
</organism>
<dbReference type="RefSeq" id="WP_283371897.1">
    <property type="nucleotide sequence ID" value="NZ_JASHID010000026.1"/>
</dbReference>
<keyword evidence="3" id="KW-1185">Reference proteome</keyword>